<dbReference type="AlphaFoldDB" id="A0A2T0TX14"/>
<sequence>MLTTAYWPAEHPESVREQTVGDLLRSAAERAPDAVALVEGVADGDRRRWSYAQLLSDAERAARALLGRFAPGERVAVWANNVPEWIVLEMAAALAGLTLVTVNPALRADELRHVLRQSRASGVFLLREYRGNPMADTLAAVQPDLPDLRESVLFEEWDAYCRSGSPTEALPAVSPDDPAQVQYTSGTTGLPKGAVLHHRGLTNNARLSYVEVLGMREGEAVVNPMPLFHTAGCVLATLSSIASLGTQVLPPFFDPGLQLHLIEQERSVGFVGVPTMVVALLAHPDFSPTRTSSVRWALSGGAPVPPHLQRRVEQLLGVPMHIIYAQTEASPGITMTRADDSPDDRAETLGRPLPATEVAIVDPTDGSTVAPGAVGELCTRGYHVMAGYFDAPEQTAAAIDADGWLHTGDLATMDERGYCRITGRLKDMIIRGGENVYPREIEDVLSAHPGVAEVAVVGVPDPVWGEQVAAFVRPAPGARPTEAELEAFCRQRLAPHKTPRHWRFPEAFPLTGSGKIQKYRLREEFVPLEEHGGGRR</sequence>
<dbReference type="EMBL" id="PVTG01000004">
    <property type="protein sequence ID" value="PRY50246.1"/>
    <property type="molecule type" value="Genomic_DNA"/>
</dbReference>
<protein>
    <submittedName>
        <fullName evidence="5">Fatty-acyl-CoA synthase</fullName>
    </submittedName>
</protein>
<evidence type="ECO:0000259" key="3">
    <source>
        <dbReference type="Pfam" id="PF00501"/>
    </source>
</evidence>
<evidence type="ECO:0000313" key="5">
    <source>
        <dbReference type="EMBL" id="PRY50246.1"/>
    </source>
</evidence>
<dbReference type="Pfam" id="PF00501">
    <property type="entry name" value="AMP-binding"/>
    <property type="match status" value="1"/>
</dbReference>
<name>A0A2T0TX14_9ACTN</name>
<dbReference type="InterPro" id="IPR025110">
    <property type="entry name" value="AMP-bd_C"/>
</dbReference>
<dbReference type="PROSITE" id="PS00455">
    <property type="entry name" value="AMP_BINDING"/>
    <property type="match status" value="1"/>
</dbReference>
<dbReference type="GO" id="GO:0031956">
    <property type="term" value="F:medium-chain fatty acid-CoA ligase activity"/>
    <property type="evidence" value="ECO:0007669"/>
    <property type="project" value="TreeGrafter"/>
</dbReference>
<evidence type="ECO:0000256" key="1">
    <source>
        <dbReference type="ARBA" id="ARBA00006432"/>
    </source>
</evidence>
<comment type="similarity">
    <text evidence="1">Belongs to the ATP-dependent AMP-binding enzyme family.</text>
</comment>
<dbReference type="InterPro" id="IPR042099">
    <property type="entry name" value="ANL_N_sf"/>
</dbReference>
<evidence type="ECO:0000313" key="6">
    <source>
        <dbReference type="Proteomes" id="UP000239210"/>
    </source>
</evidence>
<dbReference type="Gene3D" id="3.40.50.12780">
    <property type="entry name" value="N-terminal domain of ligase-like"/>
    <property type="match status" value="1"/>
</dbReference>
<keyword evidence="2" id="KW-0436">Ligase</keyword>
<evidence type="ECO:0000256" key="2">
    <source>
        <dbReference type="ARBA" id="ARBA00022598"/>
    </source>
</evidence>
<dbReference type="Proteomes" id="UP000239210">
    <property type="component" value="Unassembled WGS sequence"/>
</dbReference>
<comment type="caution">
    <text evidence="5">The sequence shown here is derived from an EMBL/GenBank/DDBJ whole genome shotgun (WGS) entry which is preliminary data.</text>
</comment>
<dbReference type="SUPFAM" id="SSF56801">
    <property type="entry name" value="Acetyl-CoA synthetase-like"/>
    <property type="match status" value="1"/>
</dbReference>
<dbReference type="InterPro" id="IPR020845">
    <property type="entry name" value="AMP-binding_CS"/>
</dbReference>
<dbReference type="InterPro" id="IPR000873">
    <property type="entry name" value="AMP-dep_synth/lig_dom"/>
</dbReference>
<evidence type="ECO:0000259" key="4">
    <source>
        <dbReference type="Pfam" id="PF13193"/>
    </source>
</evidence>
<dbReference type="InterPro" id="IPR045851">
    <property type="entry name" value="AMP-bd_C_sf"/>
</dbReference>
<feature type="domain" description="AMP-dependent synthetase/ligase" evidence="3">
    <location>
        <begin position="25"/>
        <end position="389"/>
    </location>
</feature>
<dbReference type="Gene3D" id="3.30.300.30">
    <property type="match status" value="1"/>
</dbReference>
<dbReference type="PANTHER" id="PTHR43201:SF5">
    <property type="entry name" value="MEDIUM-CHAIN ACYL-COA LIGASE ACSF2, MITOCHONDRIAL"/>
    <property type="match status" value="1"/>
</dbReference>
<organism evidence="5 6">
    <name type="scientific">Geodermatophilus tzadiensis</name>
    <dbReference type="NCBI Taxonomy" id="1137988"/>
    <lineage>
        <taxon>Bacteria</taxon>
        <taxon>Bacillati</taxon>
        <taxon>Actinomycetota</taxon>
        <taxon>Actinomycetes</taxon>
        <taxon>Geodermatophilales</taxon>
        <taxon>Geodermatophilaceae</taxon>
        <taxon>Geodermatophilus</taxon>
    </lineage>
</organism>
<dbReference type="PANTHER" id="PTHR43201">
    <property type="entry name" value="ACYL-COA SYNTHETASE"/>
    <property type="match status" value="1"/>
</dbReference>
<dbReference type="Pfam" id="PF13193">
    <property type="entry name" value="AMP-binding_C"/>
    <property type="match status" value="1"/>
</dbReference>
<feature type="domain" description="AMP-binding enzyme C-terminal" evidence="4">
    <location>
        <begin position="440"/>
        <end position="515"/>
    </location>
</feature>
<accession>A0A2T0TX14</accession>
<dbReference type="FunFam" id="3.30.300.30:FF:000008">
    <property type="entry name" value="2,3-dihydroxybenzoate-AMP ligase"/>
    <property type="match status" value="1"/>
</dbReference>
<gene>
    <name evidence="5" type="ORF">LY71_104283</name>
</gene>
<dbReference type="RefSeq" id="WP_106276473.1">
    <property type="nucleotide sequence ID" value="NZ_PVTG01000004.1"/>
</dbReference>
<dbReference type="GO" id="GO:0006631">
    <property type="term" value="P:fatty acid metabolic process"/>
    <property type="evidence" value="ECO:0007669"/>
    <property type="project" value="TreeGrafter"/>
</dbReference>
<keyword evidence="6" id="KW-1185">Reference proteome</keyword>
<dbReference type="OrthoDB" id="9803968at2"/>
<reference evidence="5 6" key="1">
    <citation type="submission" date="2018-03" db="EMBL/GenBank/DDBJ databases">
        <title>Genomic Encyclopedia of Archaeal and Bacterial Type Strains, Phase II (KMG-II): from individual species to whole genera.</title>
        <authorList>
            <person name="Goeker M."/>
        </authorList>
    </citation>
    <scope>NUCLEOTIDE SEQUENCE [LARGE SCALE GENOMIC DNA]</scope>
    <source>
        <strain evidence="5 6">DSM 45416</strain>
    </source>
</reference>
<proteinExistence type="inferred from homology"/>